<organism evidence="1 2">
    <name type="scientific">Rubricoccus marinus</name>
    <dbReference type="NCBI Taxonomy" id="716817"/>
    <lineage>
        <taxon>Bacteria</taxon>
        <taxon>Pseudomonadati</taxon>
        <taxon>Rhodothermota</taxon>
        <taxon>Rhodothermia</taxon>
        <taxon>Rhodothermales</taxon>
        <taxon>Rubricoccaceae</taxon>
        <taxon>Rubricoccus</taxon>
    </lineage>
</organism>
<comment type="caution">
    <text evidence="1">The sequence shown here is derived from an EMBL/GenBank/DDBJ whole genome shotgun (WGS) entry which is preliminary data.</text>
</comment>
<dbReference type="InParanoid" id="A0A259U172"/>
<dbReference type="AlphaFoldDB" id="A0A259U172"/>
<evidence type="ECO:0000313" key="2">
    <source>
        <dbReference type="Proteomes" id="UP000216446"/>
    </source>
</evidence>
<sequence>MRRLALLLVLPLALTACDSGGEEEITSVRITNVTVDQIPENKPDGSDWDNAVGSGGPDVYVRVRLDGVDVATTRDREFGDLDQDELPQTLNIGGTISLNQLDRSLSFQVVDKDGGAASADDIMGTTAAVAVQSLVDGNVRVRSFQDTAAGVDLRVTFDYN</sequence>
<proteinExistence type="predicted"/>
<evidence type="ECO:0000313" key="1">
    <source>
        <dbReference type="EMBL" id="OZC03690.1"/>
    </source>
</evidence>
<accession>A0A259U172</accession>
<protein>
    <submittedName>
        <fullName evidence="1">Uncharacterized protein</fullName>
    </submittedName>
</protein>
<dbReference type="RefSeq" id="WP_094549330.1">
    <property type="nucleotide sequence ID" value="NZ_MQWB01000001.1"/>
</dbReference>
<keyword evidence="2" id="KW-1185">Reference proteome</keyword>
<gene>
    <name evidence="1" type="ORF">BSZ36_12275</name>
</gene>
<name>A0A259U172_9BACT</name>
<dbReference type="EMBL" id="MQWB01000001">
    <property type="protein sequence ID" value="OZC03690.1"/>
    <property type="molecule type" value="Genomic_DNA"/>
</dbReference>
<reference evidence="1 2" key="1">
    <citation type="submission" date="2016-11" db="EMBL/GenBank/DDBJ databases">
        <title>Study of marine rhodopsin-containing bacteria.</title>
        <authorList>
            <person name="Yoshizawa S."/>
            <person name="Kumagai Y."/>
            <person name="Kogure K."/>
        </authorList>
    </citation>
    <scope>NUCLEOTIDE SEQUENCE [LARGE SCALE GENOMIC DNA]</scope>
    <source>
        <strain evidence="1 2">SG-29</strain>
    </source>
</reference>
<dbReference type="Proteomes" id="UP000216446">
    <property type="component" value="Unassembled WGS sequence"/>
</dbReference>
<dbReference type="PROSITE" id="PS51257">
    <property type="entry name" value="PROKAR_LIPOPROTEIN"/>
    <property type="match status" value="1"/>
</dbReference>